<dbReference type="Pfam" id="PF00924">
    <property type="entry name" value="MS_channel_2nd"/>
    <property type="match status" value="1"/>
</dbReference>
<keyword evidence="3 5" id="KW-1133">Transmembrane helix</keyword>
<feature type="transmembrane region" description="Helical" evidence="5">
    <location>
        <begin position="61"/>
        <end position="81"/>
    </location>
</feature>
<dbReference type="GO" id="GO:0055085">
    <property type="term" value="P:transmembrane transport"/>
    <property type="evidence" value="ECO:0007669"/>
    <property type="project" value="InterPro"/>
</dbReference>
<organism evidence="7 8">
    <name type="scientific">Micromonospora orduensis</name>
    <dbReference type="NCBI Taxonomy" id="1420891"/>
    <lineage>
        <taxon>Bacteria</taxon>
        <taxon>Bacillati</taxon>
        <taxon>Actinomycetota</taxon>
        <taxon>Actinomycetes</taxon>
        <taxon>Micromonosporales</taxon>
        <taxon>Micromonosporaceae</taxon>
        <taxon>Micromonospora</taxon>
    </lineage>
</organism>
<feature type="transmembrane region" description="Helical" evidence="5">
    <location>
        <begin position="139"/>
        <end position="159"/>
    </location>
</feature>
<dbReference type="InterPro" id="IPR010920">
    <property type="entry name" value="LSM_dom_sf"/>
</dbReference>
<dbReference type="Gene3D" id="2.30.30.60">
    <property type="match status" value="1"/>
</dbReference>
<feature type="transmembrane region" description="Helical" evidence="5">
    <location>
        <begin position="20"/>
        <end position="40"/>
    </location>
</feature>
<evidence type="ECO:0000256" key="3">
    <source>
        <dbReference type="ARBA" id="ARBA00022989"/>
    </source>
</evidence>
<dbReference type="PANTHER" id="PTHR30566:SF25">
    <property type="entry name" value="INNER MEMBRANE PROTEIN"/>
    <property type="match status" value="1"/>
</dbReference>
<keyword evidence="8" id="KW-1185">Reference proteome</keyword>
<protein>
    <submittedName>
        <fullName evidence="7">Mechanosensitive ion channel</fullName>
    </submittedName>
</protein>
<dbReference type="EMBL" id="VDFY01000142">
    <property type="protein sequence ID" value="TNH29493.1"/>
    <property type="molecule type" value="Genomic_DNA"/>
</dbReference>
<dbReference type="PANTHER" id="PTHR30566">
    <property type="entry name" value="YNAI-RELATED MECHANOSENSITIVE ION CHANNEL"/>
    <property type="match status" value="1"/>
</dbReference>
<dbReference type="Proteomes" id="UP000306145">
    <property type="component" value="Unassembled WGS sequence"/>
</dbReference>
<accession>A0A5C4QTZ6</accession>
<feature type="transmembrane region" description="Helical" evidence="5">
    <location>
        <begin position="165"/>
        <end position="182"/>
    </location>
</feature>
<proteinExistence type="predicted"/>
<keyword evidence="2 5" id="KW-0812">Transmembrane</keyword>
<dbReference type="InterPro" id="IPR023408">
    <property type="entry name" value="MscS_beta-dom_sf"/>
</dbReference>
<name>A0A5C4QTZ6_9ACTN</name>
<dbReference type="InterPro" id="IPR006685">
    <property type="entry name" value="MscS_channel_2nd"/>
</dbReference>
<feature type="domain" description="Mechanosensitive ion channel MscS" evidence="6">
    <location>
        <begin position="188"/>
        <end position="253"/>
    </location>
</feature>
<evidence type="ECO:0000313" key="8">
    <source>
        <dbReference type="Proteomes" id="UP000306145"/>
    </source>
</evidence>
<dbReference type="AlphaFoldDB" id="A0A5C4QTZ6"/>
<comment type="subcellular location">
    <subcellularLocation>
        <location evidence="1">Membrane</location>
    </subcellularLocation>
</comment>
<dbReference type="GO" id="GO:0016020">
    <property type="term" value="C:membrane"/>
    <property type="evidence" value="ECO:0007669"/>
    <property type="project" value="UniProtKB-SubCell"/>
</dbReference>
<gene>
    <name evidence="7" type="ORF">FHG89_12620</name>
</gene>
<evidence type="ECO:0000259" key="6">
    <source>
        <dbReference type="Pfam" id="PF00924"/>
    </source>
</evidence>
<evidence type="ECO:0000256" key="5">
    <source>
        <dbReference type="SAM" id="Phobius"/>
    </source>
</evidence>
<evidence type="ECO:0000256" key="2">
    <source>
        <dbReference type="ARBA" id="ARBA00022692"/>
    </source>
</evidence>
<comment type="caution">
    <text evidence="7">The sequence shown here is derived from an EMBL/GenBank/DDBJ whole genome shotgun (WGS) entry which is preliminary data.</text>
</comment>
<reference evidence="7 8" key="1">
    <citation type="submission" date="2019-06" db="EMBL/GenBank/DDBJ databases">
        <title>Micromonospora ordensis sp. nov., isolated from deep marine sediment.</title>
        <authorList>
            <person name="Veyisoglu A."/>
            <person name="Carro L."/>
            <person name="Klenk H.-P."/>
            <person name="Sahin N."/>
        </authorList>
    </citation>
    <scope>NUCLEOTIDE SEQUENCE [LARGE SCALE GENOMIC DNA]</scope>
    <source>
        <strain evidence="7 8">S2509</strain>
    </source>
</reference>
<feature type="transmembrane region" description="Helical" evidence="5">
    <location>
        <begin position="87"/>
        <end position="108"/>
    </location>
</feature>
<dbReference type="OrthoDB" id="9792218at2"/>
<evidence type="ECO:0000256" key="4">
    <source>
        <dbReference type="ARBA" id="ARBA00023136"/>
    </source>
</evidence>
<evidence type="ECO:0000256" key="1">
    <source>
        <dbReference type="ARBA" id="ARBA00004370"/>
    </source>
</evidence>
<dbReference type="SUPFAM" id="SSF50182">
    <property type="entry name" value="Sm-like ribonucleoproteins"/>
    <property type="match status" value="1"/>
</dbReference>
<dbReference type="Gene3D" id="1.10.287.1260">
    <property type="match status" value="1"/>
</dbReference>
<evidence type="ECO:0000313" key="7">
    <source>
        <dbReference type="EMBL" id="TNH29493.1"/>
    </source>
</evidence>
<sequence>MGARDDGRCRLGSRLMTTRMILVVAVALVVAAGLLASVLIQRRAGGRRYRWLLGPLYRASRRPAVAVLLLAALYVGVRAYPGAGQHIVRRVVVVLLIASVAWLVLRALHIAERVAFSRLPGETLADRRIRRARTQIRPVRRLTSVVVTVVAMGLILTTFPSLRTIGLSVLTSAGVVGALLGLSARTALGNAFAGIQVAFADGLHVGDVIVVDGQWGRVEEVRLTNVVVQLWDDRMLILPTTWFTDHPFQNWTRHETRVVGEVLVHVDHTADLDDLRAETRRLVESSPLWDRHQWVLQMVDATPQTVVVQVQASAADGPSAWDLRCDVRESLIRYLRDHHPEWLPRTRNEYHP</sequence>
<keyword evidence="4 5" id="KW-0472">Membrane</keyword>